<evidence type="ECO:0000313" key="1">
    <source>
        <dbReference type="EMBL" id="PWR71886.1"/>
    </source>
</evidence>
<gene>
    <name evidence="1" type="ORF">DLD82_12765</name>
</gene>
<comment type="caution">
    <text evidence="1">The sequence shown here is derived from an EMBL/GenBank/DDBJ whole genome shotgun (WGS) entry which is preliminary data.</text>
</comment>
<reference evidence="1 2" key="1">
    <citation type="submission" date="2018-05" db="EMBL/GenBank/DDBJ databases">
        <title>Draft genome of Methanospirillum stamsii Pt1.</title>
        <authorList>
            <person name="Dueholm M.S."/>
            <person name="Nielsen P.H."/>
            <person name="Bakmann L.F."/>
            <person name="Otzen D.E."/>
        </authorList>
    </citation>
    <scope>NUCLEOTIDE SEQUENCE [LARGE SCALE GENOMIC DNA]</scope>
    <source>
        <strain evidence="1 2">Pt1</strain>
    </source>
</reference>
<proteinExistence type="predicted"/>
<sequence>MVCNALIRKGLTIFFFRDSNNECDFIIKKGTKISGAVQVCYHLTGENTKREIAGLLSACHSFNLKTGYIITEQTSRIIEEEGVEIRIVPIVEYLLGFANID</sequence>
<accession>A0A2V2N2E5</accession>
<dbReference type="OrthoDB" id="110069at2157"/>
<name>A0A2V2N2E5_9EURY</name>
<dbReference type="PANTHER" id="PTHR33295">
    <property type="entry name" value="ATPASE"/>
    <property type="match status" value="1"/>
</dbReference>
<evidence type="ECO:0000313" key="2">
    <source>
        <dbReference type="Proteomes" id="UP000245934"/>
    </source>
</evidence>
<dbReference type="PANTHER" id="PTHR33295:SF8">
    <property type="entry name" value="AAA+ ATPASE DOMAIN-CONTAINING PROTEIN"/>
    <property type="match status" value="1"/>
</dbReference>
<keyword evidence="2" id="KW-1185">Reference proteome</keyword>
<dbReference type="RefSeq" id="WP_109941518.1">
    <property type="nucleotide sequence ID" value="NZ_CP176366.1"/>
</dbReference>
<dbReference type="EMBL" id="QGMZ01000028">
    <property type="protein sequence ID" value="PWR71886.1"/>
    <property type="molecule type" value="Genomic_DNA"/>
</dbReference>
<dbReference type="AlphaFoldDB" id="A0A2V2N2E5"/>
<protein>
    <recommendedName>
        <fullName evidence="3">ATP-binding protein</fullName>
    </recommendedName>
</protein>
<evidence type="ECO:0008006" key="3">
    <source>
        <dbReference type="Google" id="ProtNLM"/>
    </source>
</evidence>
<organism evidence="1 2">
    <name type="scientific">Methanospirillum stamsii</name>
    <dbReference type="NCBI Taxonomy" id="1277351"/>
    <lineage>
        <taxon>Archaea</taxon>
        <taxon>Methanobacteriati</taxon>
        <taxon>Methanobacteriota</taxon>
        <taxon>Stenosarchaea group</taxon>
        <taxon>Methanomicrobia</taxon>
        <taxon>Methanomicrobiales</taxon>
        <taxon>Methanospirillaceae</taxon>
        <taxon>Methanospirillum</taxon>
    </lineage>
</organism>
<dbReference type="GeneID" id="97610099"/>
<dbReference type="Proteomes" id="UP000245934">
    <property type="component" value="Unassembled WGS sequence"/>
</dbReference>